<evidence type="ECO:0000259" key="2">
    <source>
        <dbReference type="Pfam" id="PF13403"/>
    </source>
</evidence>
<keyword evidence="4" id="KW-1185">Reference proteome</keyword>
<accession>A0A239PMW4</accession>
<gene>
    <name evidence="3" type="ORF">SAMN05444959_102161</name>
</gene>
<feature type="domain" description="Hedgehog/Intein (Hint)" evidence="2">
    <location>
        <begin position="121"/>
        <end position="271"/>
    </location>
</feature>
<evidence type="ECO:0000256" key="1">
    <source>
        <dbReference type="SAM" id="MobiDB-lite"/>
    </source>
</evidence>
<protein>
    <submittedName>
        <fullName evidence="3">Hint domain-containing protein</fullName>
    </submittedName>
</protein>
<feature type="region of interest" description="Disordered" evidence="1">
    <location>
        <begin position="36"/>
        <end position="59"/>
    </location>
</feature>
<dbReference type="Pfam" id="PF13403">
    <property type="entry name" value="Hint_2"/>
    <property type="match status" value="1"/>
</dbReference>
<dbReference type="RefSeq" id="WP_089343013.1">
    <property type="nucleotide sequence ID" value="NZ_CP067129.1"/>
</dbReference>
<evidence type="ECO:0000313" key="4">
    <source>
        <dbReference type="Proteomes" id="UP000198307"/>
    </source>
</evidence>
<dbReference type="EMBL" id="FZQB01000002">
    <property type="protein sequence ID" value="SNT71649.1"/>
    <property type="molecule type" value="Genomic_DNA"/>
</dbReference>
<reference evidence="3 4" key="1">
    <citation type="submission" date="2017-07" db="EMBL/GenBank/DDBJ databases">
        <authorList>
            <person name="Sun Z.S."/>
            <person name="Albrecht U."/>
            <person name="Echele G."/>
            <person name="Lee C.C."/>
        </authorList>
    </citation>
    <scope>NUCLEOTIDE SEQUENCE [LARGE SCALE GENOMIC DNA]</scope>
    <source>
        <strain evidence="3 4">DSM 14827</strain>
    </source>
</reference>
<dbReference type="AlphaFoldDB" id="A0A239PMW4"/>
<name>A0A239PMW4_9RHOB</name>
<dbReference type="InterPro" id="IPR036844">
    <property type="entry name" value="Hint_dom_sf"/>
</dbReference>
<proteinExistence type="predicted"/>
<dbReference type="Gene3D" id="2.170.16.10">
    <property type="entry name" value="Hedgehog/Intein (Hint) domain"/>
    <property type="match status" value="1"/>
</dbReference>
<sequence>MPTSFNEQVWTLDPYAPPPEGTVLTVSLVTLTDENDDDEILGSSGDELNGEPISNSFPGDTVTVRLADGSEQTITGITFGMADGTAYFTPTDGSILTDATLVSTTFVLGQGGVSRDDLGPVCFTLGTQMTGADGSAVLIDDLKVGDQVMTTTNGYETVKTIRWIARRTIDRDELKSNHKLFPVRITAGALGEGLPHRDLVVSRQHRMLVRSKVAQRMFGQDEVLISAVRLCPLPGVYIDDAVESVTYVHLLFDDHEILIAEGCATESLFTGPAALHALEFEARQELFSIFPELKSRVHAPQPARIIPKGARQKQLINRHAMNDIPIQAGQPAA</sequence>
<organism evidence="3 4">
    <name type="scientific">Paracoccus seriniphilus</name>
    <dbReference type="NCBI Taxonomy" id="184748"/>
    <lineage>
        <taxon>Bacteria</taxon>
        <taxon>Pseudomonadati</taxon>
        <taxon>Pseudomonadota</taxon>
        <taxon>Alphaproteobacteria</taxon>
        <taxon>Rhodobacterales</taxon>
        <taxon>Paracoccaceae</taxon>
        <taxon>Paracoccus</taxon>
    </lineage>
</organism>
<dbReference type="Proteomes" id="UP000198307">
    <property type="component" value="Unassembled WGS sequence"/>
</dbReference>
<dbReference type="InterPro" id="IPR028992">
    <property type="entry name" value="Hedgehog/Intein_dom"/>
</dbReference>
<dbReference type="SUPFAM" id="SSF51294">
    <property type="entry name" value="Hedgehog/intein (Hint) domain"/>
    <property type="match status" value="1"/>
</dbReference>
<dbReference type="OrthoDB" id="6305173at2"/>
<evidence type="ECO:0000313" key="3">
    <source>
        <dbReference type="EMBL" id="SNT71649.1"/>
    </source>
</evidence>